<dbReference type="Proteomes" id="UP000054359">
    <property type="component" value="Unassembled WGS sequence"/>
</dbReference>
<feature type="non-terminal residue" evidence="2">
    <location>
        <position position="105"/>
    </location>
</feature>
<feature type="region of interest" description="Disordered" evidence="1">
    <location>
        <begin position="1"/>
        <end position="105"/>
    </location>
</feature>
<gene>
    <name evidence="2" type="ORF">X975_01596</name>
</gene>
<evidence type="ECO:0000313" key="3">
    <source>
        <dbReference type="Proteomes" id="UP000054359"/>
    </source>
</evidence>
<organism evidence="2 3">
    <name type="scientific">Stegodyphus mimosarum</name>
    <name type="common">African social velvet spider</name>
    <dbReference type="NCBI Taxonomy" id="407821"/>
    <lineage>
        <taxon>Eukaryota</taxon>
        <taxon>Metazoa</taxon>
        <taxon>Ecdysozoa</taxon>
        <taxon>Arthropoda</taxon>
        <taxon>Chelicerata</taxon>
        <taxon>Arachnida</taxon>
        <taxon>Araneae</taxon>
        <taxon>Araneomorphae</taxon>
        <taxon>Entelegynae</taxon>
        <taxon>Eresoidea</taxon>
        <taxon>Eresidae</taxon>
        <taxon>Stegodyphus</taxon>
    </lineage>
</organism>
<evidence type="ECO:0000313" key="2">
    <source>
        <dbReference type="EMBL" id="KFM68519.1"/>
    </source>
</evidence>
<dbReference type="AlphaFoldDB" id="A0A087TTT0"/>
<name>A0A087TTT0_STEMI</name>
<evidence type="ECO:0000256" key="1">
    <source>
        <dbReference type="SAM" id="MobiDB-lite"/>
    </source>
</evidence>
<proteinExistence type="predicted"/>
<reference evidence="2 3" key="1">
    <citation type="submission" date="2013-11" db="EMBL/GenBank/DDBJ databases">
        <title>Genome sequencing of Stegodyphus mimosarum.</title>
        <authorList>
            <person name="Bechsgaard J."/>
        </authorList>
    </citation>
    <scope>NUCLEOTIDE SEQUENCE [LARGE SCALE GENOMIC DNA]</scope>
</reference>
<accession>A0A087TTT0</accession>
<dbReference type="EMBL" id="KK116698">
    <property type="protein sequence ID" value="KFM68519.1"/>
    <property type="molecule type" value="Genomic_DNA"/>
</dbReference>
<keyword evidence="3" id="KW-1185">Reference proteome</keyword>
<feature type="compositionally biased region" description="Basic and acidic residues" evidence="1">
    <location>
        <begin position="1"/>
        <end position="15"/>
    </location>
</feature>
<feature type="compositionally biased region" description="Basic and acidic residues" evidence="1">
    <location>
        <begin position="31"/>
        <end position="53"/>
    </location>
</feature>
<feature type="compositionally biased region" description="Polar residues" evidence="1">
    <location>
        <begin position="56"/>
        <end position="80"/>
    </location>
</feature>
<protein>
    <submittedName>
        <fullName evidence="2">Uncharacterized protein</fullName>
    </submittedName>
</protein>
<feature type="compositionally biased region" description="Basic residues" evidence="1">
    <location>
        <begin position="16"/>
        <end position="30"/>
    </location>
</feature>
<sequence>MTVEKSVEMLKDSHKSYPRGRRRHIKHHKKGFDVEERRSRSELRITSRLHNEDEFNGNSTNLSRDSKNELQYSSTGTLDENSPETRHSWPAFRKTKEEDIALSPL</sequence>
<dbReference type="OrthoDB" id="10581055at2759"/>